<dbReference type="Proteomes" id="UP000467841">
    <property type="component" value="Unassembled WGS sequence"/>
</dbReference>
<evidence type="ECO:0000313" key="3">
    <source>
        <dbReference type="EMBL" id="CAA7032510.1"/>
    </source>
</evidence>
<dbReference type="AlphaFoldDB" id="A0A6D2IXZ1"/>
<dbReference type="Pfam" id="PF13966">
    <property type="entry name" value="zf-RVT"/>
    <property type="match status" value="1"/>
</dbReference>
<name>A0A6D2IXZ1_9BRAS</name>
<proteinExistence type="predicted"/>
<protein>
    <submittedName>
        <fullName evidence="3">Uncharacterized protein</fullName>
    </submittedName>
</protein>
<dbReference type="InterPro" id="IPR026960">
    <property type="entry name" value="RVT-Znf"/>
</dbReference>
<dbReference type="GO" id="GO:0004523">
    <property type="term" value="F:RNA-DNA hybrid ribonuclease activity"/>
    <property type="evidence" value="ECO:0007669"/>
    <property type="project" value="InterPro"/>
</dbReference>
<feature type="domain" description="RNase H type-1" evidence="1">
    <location>
        <begin position="246"/>
        <end position="299"/>
    </location>
</feature>
<dbReference type="InterPro" id="IPR002156">
    <property type="entry name" value="RNaseH_domain"/>
</dbReference>
<dbReference type="Gene3D" id="3.30.420.10">
    <property type="entry name" value="Ribonuclease H-like superfamily/Ribonuclease H"/>
    <property type="match status" value="1"/>
</dbReference>
<dbReference type="GO" id="GO:0003676">
    <property type="term" value="F:nucleic acid binding"/>
    <property type="evidence" value="ECO:0007669"/>
    <property type="project" value="InterPro"/>
</dbReference>
<gene>
    <name evidence="3" type="ORF">MERR_LOCUS19745</name>
</gene>
<dbReference type="Pfam" id="PF13456">
    <property type="entry name" value="RVT_3"/>
    <property type="match status" value="1"/>
</dbReference>
<evidence type="ECO:0000259" key="1">
    <source>
        <dbReference type="Pfam" id="PF13456"/>
    </source>
</evidence>
<keyword evidence="4" id="KW-1185">Reference proteome</keyword>
<dbReference type="EMBL" id="CACVBM020001121">
    <property type="protein sequence ID" value="CAA7032510.1"/>
    <property type="molecule type" value="Genomic_DNA"/>
</dbReference>
<dbReference type="InterPro" id="IPR036397">
    <property type="entry name" value="RNaseH_sf"/>
</dbReference>
<comment type="caution">
    <text evidence="3">The sequence shown here is derived from an EMBL/GenBank/DDBJ whole genome shotgun (WGS) entry which is preliminary data.</text>
</comment>
<sequence>MAGRVSSQLDLWYTKDLLKELVQTSTWNRPLLQQLFESEEITRITGIPVATGYKPDHWGWFYTTTGRYTVKSGYSVLQELSDEGTLPVFGPDIRRLQAQSWKVKCTTKLQHFLWQIITGCLSVGARLCSRGMRVDPQCVRCGMGEETINHMLFECPPARQAWALSPIPTPPQHFPTDALFSNMAHLFWNLPDDDDMSMYPWLLWFIWKARNYKVFSNDDHNPHDVMESAITEARAWAVAQTVIDNSAQLVKMVSKPAEWPAFAILLEEVEKYKGMFQEFSLTHIPRTKNTKADKLARSARAQPQDVYYINSIPPASLPGPA</sequence>
<reference evidence="3" key="1">
    <citation type="submission" date="2020-01" db="EMBL/GenBank/DDBJ databases">
        <authorList>
            <person name="Mishra B."/>
        </authorList>
    </citation>
    <scope>NUCLEOTIDE SEQUENCE [LARGE SCALE GENOMIC DNA]</scope>
</reference>
<feature type="domain" description="Reverse transcriptase zinc-binding" evidence="2">
    <location>
        <begin position="68"/>
        <end position="162"/>
    </location>
</feature>
<dbReference type="OrthoDB" id="1113032at2759"/>
<organism evidence="3 4">
    <name type="scientific">Microthlaspi erraticum</name>
    <dbReference type="NCBI Taxonomy" id="1685480"/>
    <lineage>
        <taxon>Eukaryota</taxon>
        <taxon>Viridiplantae</taxon>
        <taxon>Streptophyta</taxon>
        <taxon>Embryophyta</taxon>
        <taxon>Tracheophyta</taxon>
        <taxon>Spermatophyta</taxon>
        <taxon>Magnoliopsida</taxon>
        <taxon>eudicotyledons</taxon>
        <taxon>Gunneridae</taxon>
        <taxon>Pentapetalae</taxon>
        <taxon>rosids</taxon>
        <taxon>malvids</taxon>
        <taxon>Brassicales</taxon>
        <taxon>Brassicaceae</taxon>
        <taxon>Coluteocarpeae</taxon>
        <taxon>Microthlaspi</taxon>
    </lineage>
</organism>
<evidence type="ECO:0000259" key="2">
    <source>
        <dbReference type="Pfam" id="PF13966"/>
    </source>
</evidence>
<accession>A0A6D2IXZ1</accession>
<evidence type="ECO:0000313" key="4">
    <source>
        <dbReference type="Proteomes" id="UP000467841"/>
    </source>
</evidence>